<comment type="catalytic activity">
    <reaction evidence="10">
        <text>Fe(2+)(in) + H(+)(out) = Fe(2+)(out) + H(+)(in)</text>
        <dbReference type="Rhea" id="RHEA:29439"/>
        <dbReference type="ChEBI" id="CHEBI:15378"/>
        <dbReference type="ChEBI" id="CHEBI:29033"/>
    </reaction>
</comment>
<keyword evidence="7" id="KW-0864">Zinc transport</keyword>
<evidence type="ECO:0000256" key="7">
    <source>
        <dbReference type="ARBA" id="ARBA00022906"/>
    </source>
</evidence>
<evidence type="ECO:0000313" key="20">
    <source>
        <dbReference type="Proteomes" id="UP000326202"/>
    </source>
</evidence>
<protein>
    <recommendedName>
        <fullName evidence="15">Cation-efflux pump FieF</fullName>
    </recommendedName>
    <alternativeName>
        <fullName evidence="14">Protein p34</fullName>
    </alternativeName>
</protein>
<dbReference type="PANTHER" id="PTHR43840">
    <property type="entry name" value="MITOCHONDRIAL METAL TRANSPORTER 1-RELATED"/>
    <property type="match status" value="1"/>
</dbReference>
<dbReference type="GO" id="GO:0015341">
    <property type="term" value="F:zinc efflux antiporter activity"/>
    <property type="evidence" value="ECO:0007669"/>
    <property type="project" value="TreeGrafter"/>
</dbReference>
<evidence type="ECO:0000313" key="19">
    <source>
        <dbReference type="EMBL" id="QEX18609.1"/>
    </source>
</evidence>
<dbReference type="EMBL" id="CP042906">
    <property type="protein sequence ID" value="QEX18609.1"/>
    <property type="molecule type" value="Genomic_DNA"/>
</dbReference>
<dbReference type="InterPro" id="IPR027469">
    <property type="entry name" value="Cation_efflux_TMD_sf"/>
</dbReference>
<evidence type="ECO:0000259" key="18">
    <source>
        <dbReference type="Pfam" id="PF16916"/>
    </source>
</evidence>
<dbReference type="Pfam" id="PF01545">
    <property type="entry name" value="Cation_efflux"/>
    <property type="match status" value="1"/>
</dbReference>
<keyword evidence="9 16" id="KW-0472">Membrane</keyword>
<organism evidence="19 20">
    <name type="scientific">Hypericibacter terrae</name>
    <dbReference type="NCBI Taxonomy" id="2602015"/>
    <lineage>
        <taxon>Bacteria</taxon>
        <taxon>Pseudomonadati</taxon>
        <taxon>Pseudomonadota</taxon>
        <taxon>Alphaproteobacteria</taxon>
        <taxon>Rhodospirillales</taxon>
        <taxon>Dongiaceae</taxon>
        <taxon>Hypericibacter</taxon>
    </lineage>
</organism>
<evidence type="ECO:0000256" key="1">
    <source>
        <dbReference type="ARBA" id="ARBA00004651"/>
    </source>
</evidence>
<evidence type="ECO:0000256" key="8">
    <source>
        <dbReference type="ARBA" id="ARBA00022989"/>
    </source>
</evidence>
<evidence type="ECO:0000256" key="14">
    <source>
        <dbReference type="ARBA" id="ARBA00068882"/>
    </source>
</evidence>
<keyword evidence="3" id="KW-0813">Transport</keyword>
<feature type="domain" description="Cation efflux protein cytoplasmic" evidence="18">
    <location>
        <begin position="204"/>
        <end position="280"/>
    </location>
</feature>
<evidence type="ECO:0000256" key="10">
    <source>
        <dbReference type="ARBA" id="ARBA00035584"/>
    </source>
</evidence>
<dbReference type="Gene3D" id="3.30.70.1350">
    <property type="entry name" value="Cation efflux protein, cytoplasmic domain"/>
    <property type="match status" value="1"/>
</dbReference>
<keyword evidence="8 16" id="KW-1133">Transmembrane helix</keyword>
<dbReference type="AlphaFoldDB" id="A0A5J6MML9"/>
<feature type="transmembrane region" description="Helical" evidence="16">
    <location>
        <begin position="32"/>
        <end position="51"/>
    </location>
</feature>
<reference evidence="19 20" key="1">
    <citation type="submission" date="2019-08" db="EMBL/GenBank/DDBJ databases">
        <title>Hyperibacter terrae gen. nov., sp. nov. and Hyperibacter viscosus sp. nov., two new members in the family Rhodospirillaceae isolated from the rhizosphere of Hypericum perforatum.</title>
        <authorList>
            <person name="Noviana Z."/>
        </authorList>
    </citation>
    <scope>NUCLEOTIDE SEQUENCE [LARGE SCALE GENOMIC DNA]</scope>
    <source>
        <strain evidence="19 20">R5913</strain>
    </source>
</reference>
<keyword evidence="5" id="KW-0408">Iron</keyword>
<evidence type="ECO:0000256" key="11">
    <source>
        <dbReference type="ARBA" id="ARBA00047695"/>
    </source>
</evidence>
<gene>
    <name evidence="19" type="ORF">FRZ44_39160</name>
</gene>
<proteinExistence type="inferred from homology"/>
<evidence type="ECO:0000256" key="15">
    <source>
        <dbReference type="ARBA" id="ARBA00072262"/>
    </source>
</evidence>
<dbReference type="GO" id="GO:0006882">
    <property type="term" value="P:intracellular zinc ion homeostasis"/>
    <property type="evidence" value="ECO:0007669"/>
    <property type="project" value="TreeGrafter"/>
</dbReference>
<accession>A0A5J6MML9</accession>
<comment type="catalytic activity">
    <reaction evidence="11">
        <text>Zn(2+)(in) + H(+)(out) = Zn(2+)(out) + H(+)(in)</text>
        <dbReference type="Rhea" id="RHEA:28839"/>
        <dbReference type="ChEBI" id="CHEBI:15378"/>
        <dbReference type="ChEBI" id="CHEBI:29105"/>
    </reaction>
</comment>
<dbReference type="KEGG" id="htq:FRZ44_39160"/>
<name>A0A5J6MML9_9PROT</name>
<comment type="similarity">
    <text evidence="2">Belongs to the cation diffusion facilitator (CDF) transporter (TC 2.A.4) family. FieF subfamily.</text>
</comment>
<dbReference type="GO" id="GO:0005886">
    <property type="term" value="C:plasma membrane"/>
    <property type="evidence" value="ECO:0007669"/>
    <property type="project" value="UniProtKB-SubCell"/>
</dbReference>
<dbReference type="SUPFAM" id="SSF161111">
    <property type="entry name" value="Cation efflux protein transmembrane domain-like"/>
    <property type="match status" value="1"/>
</dbReference>
<dbReference type="NCBIfam" id="TIGR01297">
    <property type="entry name" value="CDF"/>
    <property type="match status" value="1"/>
</dbReference>
<keyword evidence="20" id="KW-1185">Reference proteome</keyword>
<dbReference type="GO" id="GO:0015086">
    <property type="term" value="F:cadmium ion transmembrane transporter activity"/>
    <property type="evidence" value="ECO:0007669"/>
    <property type="project" value="TreeGrafter"/>
</dbReference>
<feature type="transmembrane region" description="Helical" evidence="16">
    <location>
        <begin position="103"/>
        <end position="126"/>
    </location>
</feature>
<keyword evidence="5" id="KW-0410">Iron transport</keyword>
<dbReference type="PANTHER" id="PTHR43840:SF41">
    <property type="entry name" value="CATION-EFFLUX PUMP FIEF"/>
    <property type="match status" value="1"/>
</dbReference>
<evidence type="ECO:0000259" key="17">
    <source>
        <dbReference type="Pfam" id="PF01545"/>
    </source>
</evidence>
<dbReference type="SUPFAM" id="SSF160240">
    <property type="entry name" value="Cation efflux protein cytoplasmic domain-like"/>
    <property type="match status" value="1"/>
</dbReference>
<feature type="transmembrane region" description="Helical" evidence="16">
    <location>
        <begin position="174"/>
        <end position="191"/>
    </location>
</feature>
<keyword evidence="7" id="KW-0862">Zinc</keyword>
<comment type="catalytic activity">
    <reaction evidence="12">
        <text>Cd(2+)(in) + H(+)(out) = Cd(2+)(out) + H(+)(in)</text>
        <dbReference type="Rhea" id="RHEA:28739"/>
        <dbReference type="ChEBI" id="CHEBI:15378"/>
        <dbReference type="ChEBI" id="CHEBI:48775"/>
    </reaction>
</comment>
<dbReference type="InterPro" id="IPR027470">
    <property type="entry name" value="Cation_efflux_CTD"/>
</dbReference>
<feature type="transmembrane region" description="Helical" evidence="16">
    <location>
        <begin position="72"/>
        <end position="91"/>
    </location>
</feature>
<sequence>MRLATYASVATALVLILAKVVAYLLTDSVSMLSTLLDSLMDAAASLVNLIAVRHALTPADREHRFGHGKAEALAGLGQSTFIAGSAAFLLFESIGRLVSPQPVTNGIVGIGVMLFSMALTLVLVLFQRHVIRRTRSIAVSADSLHYVGDIAANLAVLAALVLSSQFGWNRSDPIFAIGVSFYVGFTAWQIARSAFDMLMDREMPDEERSRIRAIVMANPRVRNMHDLRTRRSGPHRFIQFHLEMDPEMRLTEAHILSDEVEAAILKEFPAAEVIIHEDPEGVAEGRKTFT</sequence>
<evidence type="ECO:0000256" key="3">
    <source>
        <dbReference type="ARBA" id="ARBA00022448"/>
    </source>
</evidence>
<keyword evidence="6 16" id="KW-0812">Transmembrane</keyword>
<evidence type="ECO:0000256" key="9">
    <source>
        <dbReference type="ARBA" id="ARBA00023136"/>
    </source>
</evidence>
<evidence type="ECO:0000256" key="4">
    <source>
        <dbReference type="ARBA" id="ARBA00022475"/>
    </source>
</evidence>
<evidence type="ECO:0000256" key="16">
    <source>
        <dbReference type="SAM" id="Phobius"/>
    </source>
</evidence>
<comment type="subunit">
    <text evidence="13">Homodimer. The subunits are held together in a parallel orientation through zinc binding at the interface of the cytoplasmic domains.</text>
</comment>
<evidence type="ECO:0000256" key="13">
    <source>
        <dbReference type="ARBA" id="ARBA00062926"/>
    </source>
</evidence>
<dbReference type="InterPro" id="IPR002524">
    <property type="entry name" value="Cation_efflux"/>
</dbReference>
<dbReference type="InterPro" id="IPR036837">
    <property type="entry name" value="Cation_efflux_CTD_sf"/>
</dbReference>
<dbReference type="FunFam" id="1.20.1510.10:FF:000001">
    <property type="entry name" value="Ferrous-iron efflux pump FieF"/>
    <property type="match status" value="1"/>
</dbReference>
<evidence type="ECO:0000256" key="5">
    <source>
        <dbReference type="ARBA" id="ARBA00022496"/>
    </source>
</evidence>
<feature type="transmembrane region" description="Helical" evidence="16">
    <location>
        <begin position="146"/>
        <end position="168"/>
    </location>
</feature>
<dbReference type="Pfam" id="PF16916">
    <property type="entry name" value="ZT_dimer"/>
    <property type="match status" value="1"/>
</dbReference>
<evidence type="ECO:0000256" key="2">
    <source>
        <dbReference type="ARBA" id="ARBA00010212"/>
    </source>
</evidence>
<evidence type="ECO:0000256" key="6">
    <source>
        <dbReference type="ARBA" id="ARBA00022692"/>
    </source>
</evidence>
<dbReference type="GO" id="GO:0015093">
    <property type="term" value="F:ferrous iron transmembrane transporter activity"/>
    <property type="evidence" value="ECO:0007669"/>
    <property type="project" value="TreeGrafter"/>
</dbReference>
<evidence type="ECO:0000256" key="12">
    <source>
        <dbReference type="ARBA" id="ARBA00050984"/>
    </source>
</evidence>
<keyword evidence="4" id="KW-1003">Cell membrane</keyword>
<comment type="subcellular location">
    <subcellularLocation>
        <location evidence="1">Cell membrane</location>
        <topology evidence="1">Multi-pass membrane protein</topology>
    </subcellularLocation>
</comment>
<dbReference type="Gene3D" id="1.20.1510.10">
    <property type="entry name" value="Cation efflux protein transmembrane domain"/>
    <property type="match status" value="1"/>
</dbReference>
<dbReference type="FunFam" id="3.30.70.1350:FF:000002">
    <property type="entry name" value="Ferrous-iron efflux pump FieF"/>
    <property type="match status" value="1"/>
</dbReference>
<feature type="domain" description="Cation efflux protein transmembrane" evidence="17">
    <location>
        <begin position="7"/>
        <end position="199"/>
    </location>
</feature>
<dbReference type="InterPro" id="IPR058533">
    <property type="entry name" value="Cation_efflux_TM"/>
</dbReference>
<keyword evidence="7" id="KW-0406">Ion transport</keyword>
<dbReference type="Proteomes" id="UP000326202">
    <property type="component" value="Chromosome"/>
</dbReference>
<dbReference type="InterPro" id="IPR050291">
    <property type="entry name" value="CDF_Transporter"/>
</dbReference>